<proteinExistence type="predicted"/>
<organism evidence="1 2">
    <name type="scientific">Escherichia coli (strain SMS-3-5 / SECEC)</name>
    <dbReference type="NCBI Taxonomy" id="439855"/>
    <lineage>
        <taxon>Bacteria</taxon>
        <taxon>Pseudomonadati</taxon>
        <taxon>Pseudomonadota</taxon>
        <taxon>Gammaproteobacteria</taxon>
        <taxon>Enterobacterales</taxon>
        <taxon>Enterobacteriaceae</taxon>
        <taxon>Escherichia</taxon>
    </lineage>
</organism>
<evidence type="ECO:0000313" key="2">
    <source>
        <dbReference type="Proteomes" id="UP000007011"/>
    </source>
</evidence>
<dbReference type="KEGG" id="ecm:EcSMS35_B0001"/>
<name>B1LRY6_ECOSM</name>
<geneLocation type="plasmid" evidence="1 2">
    <name>pSMS35_8</name>
</geneLocation>
<protein>
    <submittedName>
        <fullName evidence="1">Uncharacterized protein</fullName>
    </submittedName>
</protein>
<dbReference type="HOGENOM" id="CLU_2600475_0_0_6"/>
<accession>B1LRY6</accession>
<keyword evidence="1" id="KW-0614">Plasmid</keyword>
<dbReference type="AlphaFoldDB" id="B1LRY6"/>
<dbReference type="EMBL" id="CP000972">
    <property type="protein sequence ID" value="ACB20371.1"/>
    <property type="molecule type" value="Genomic_DNA"/>
</dbReference>
<dbReference type="Proteomes" id="UP000007011">
    <property type="component" value="Plasmid pSMS35_8"/>
</dbReference>
<gene>
    <name evidence="1" type="ordered locus">EcSMS35_B0001</name>
</gene>
<reference evidence="1 2" key="1">
    <citation type="journal article" date="2008" name="J. Bacteriol.">
        <title>Insights into the environmental resistance gene pool from the genome sequence of the multidrug-resistant environmental isolate Escherichia coli SMS-3-5.</title>
        <authorList>
            <person name="Fricke W.F."/>
            <person name="Wright M.S."/>
            <person name="Lindell A.H."/>
            <person name="Harkins D.M."/>
            <person name="Baker-Austin C."/>
            <person name="Ravel J."/>
            <person name="Stepanauskas R."/>
        </authorList>
    </citation>
    <scope>NUCLEOTIDE SEQUENCE [LARGE SCALE GENOMIC DNA]</scope>
    <source>
        <strain evidence="2">SMS-3-5 / SECEC</strain>
    </source>
</reference>
<evidence type="ECO:0000313" key="1">
    <source>
        <dbReference type="EMBL" id="ACB20371.1"/>
    </source>
</evidence>
<sequence length="79" mass="9188">MWVVCIATGAWNAFRFFCNRRQNAFNASSDGIREELLELFLLATERNYLLFRSTRGYVRIGTEQGLLKDTVCQKKNPHT</sequence>